<evidence type="ECO:0000256" key="1">
    <source>
        <dbReference type="SAM" id="Phobius"/>
    </source>
</evidence>
<dbReference type="AlphaFoldDB" id="A0A1Y2I8C5"/>
<keyword evidence="1" id="KW-0472">Membrane</keyword>
<dbReference type="Proteomes" id="UP000193067">
    <property type="component" value="Unassembled WGS sequence"/>
</dbReference>
<organism evidence="2 3">
    <name type="scientific">Trametes coccinea (strain BRFM310)</name>
    <name type="common">Pycnoporus coccineus</name>
    <dbReference type="NCBI Taxonomy" id="1353009"/>
    <lineage>
        <taxon>Eukaryota</taxon>
        <taxon>Fungi</taxon>
        <taxon>Dikarya</taxon>
        <taxon>Basidiomycota</taxon>
        <taxon>Agaricomycotina</taxon>
        <taxon>Agaricomycetes</taxon>
        <taxon>Polyporales</taxon>
        <taxon>Polyporaceae</taxon>
        <taxon>Trametes</taxon>
    </lineage>
</organism>
<evidence type="ECO:0000313" key="2">
    <source>
        <dbReference type="EMBL" id="OSC96620.1"/>
    </source>
</evidence>
<keyword evidence="1" id="KW-0812">Transmembrane</keyword>
<feature type="transmembrane region" description="Helical" evidence="1">
    <location>
        <begin position="21"/>
        <end position="44"/>
    </location>
</feature>
<gene>
    <name evidence="2" type="ORF">PYCCODRAFT_1265367</name>
</gene>
<protein>
    <submittedName>
        <fullName evidence="2">Uncharacterized protein</fullName>
    </submittedName>
</protein>
<keyword evidence="3" id="KW-1185">Reference proteome</keyword>
<name>A0A1Y2I8C5_TRAC3</name>
<reference evidence="2 3" key="1">
    <citation type="journal article" date="2015" name="Biotechnol. Biofuels">
        <title>Enhanced degradation of softwood versus hardwood by the white-rot fungus Pycnoporus coccineus.</title>
        <authorList>
            <person name="Couturier M."/>
            <person name="Navarro D."/>
            <person name="Chevret D."/>
            <person name="Henrissat B."/>
            <person name="Piumi F."/>
            <person name="Ruiz-Duenas F.J."/>
            <person name="Martinez A.T."/>
            <person name="Grigoriev I.V."/>
            <person name="Riley R."/>
            <person name="Lipzen A."/>
            <person name="Berrin J.G."/>
            <person name="Master E.R."/>
            <person name="Rosso M.N."/>
        </authorList>
    </citation>
    <scope>NUCLEOTIDE SEQUENCE [LARGE SCALE GENOMIC DNA]</scope>
    <source>
        <strain evidence="2 3">BRFM310</strain>
    </source>
</reference>
<evidence type="ECO:0000313" key="3">
    <source>
        <dbReference type="Proteomes" id="UP000193067"/>
    </source>
</evidence>
<keyword evidence="1" id="KW-1133">Transmembrane helix</keyword>
<sequence length="154" mass="17576">MIHRRVLPRRLANGMRRSVRSRILILVCKLVSRMYIPLGILVRWSRLAFLSAWMLDEEIRKNPSRYTADGSQDTAQWDTACNGRHNGASTKRKKVPRYLTLFARRSITKTSRDETSACYSLATAETLTAVHEDGGVDKKYRAVPCPRLSGQIQI</sequence>
<accession>A0A1Y2I8C5</accession>
<proteinExistence type="predicted"/>
<dbReference type="EMBL" id="KZ084173">
    <property type="protein sequence ID" value="OSC96620.1"/>
    <property type="molecule type" value="Genomic_DNA"/>
</dbReference>